<evidence type="ECO:0000256" key="2">
    <source>
        <dbReference type="ARBA" id="ARBA00022448"/>
    </source>
</evidence>
<feature type="transmembrane region" description="Helical" evidence="8">
    <location>
        <begin position="87"/>
        <end position="105"/>
    </location>
</feature>
<gene>
    <name evidence="9" type="ORF">F8566_40885</name>
</gene>
<evidence type="ECO:0000256" key="7">
    <source>
        <dbReference type="RuleBase" id="RU003942"/>
    </source>
</evidence>
<dbReference type="Proteomes" id="UP000468735">
    <property type="component" value="Unassembled WGS sequence"/>
</dbReference>
<dbReference type="SUPFAM" id="SSF103481">
    <property type="entry name" value="Multidrug resistance efflux transporter EmrE"/>
    <property type="match status" value="1"/>
</dbReference>
<dbReference type="Pfam" id="PF00893">
    <property type="entry name" value="Multi_Drug_Res"/>
    <property type="match status" value="1"/>
</dbReference>
<dbReference type="InterPro" id="IPR045324">
    <property type="entry name" value="Small_multidrug_res"/>
</dbReference>
<feature type="transmembrane region" description="Helical" evidence="8">
    <location>
        <begin position="29"/>
        <end position="49"/>
    </location>
</feature>
<evidence type="ECO:0000256" key="4">
    <source>
        <dbReference type="ARBA" id="ARBA00022692"/>
    </source>
</evidence>
<dbReference type="FunFam" id="1.10.3730.20:FF:000001">
    <property type="entry name" value="Quaternary ammonium compound resistance transporter SugE"/>
    <property type="match status" value="1"/>
</dbReference>
<dbReference type="PANTHER" id="PTHR30561:SF0">
    <property type="entry name" value="GUANIDINIUM EXPORTER"/>
    <property type="match status" value="1"/>
</dbReference>
<comment type="caution">
    <text evidence="9">The sequence shown here is derived from an EMBL/GenBank/DDBJ whole genome shotgun (WGS) entry which is preliminary data.</text>
</comment>
<sequence length="107" mass="10924">MKLAWILLVVAALLELVWATALKQSNGLARLWPAVIGMAVALLSVVVLSVSLRDLPVGTAYAVWVGLGSLGVAITGIVVLGESASPARVACLLLILVGVIGLKVVDG</sequence>
<reference evidence="9 10" key="1">
    <citation type="submission" date="2019-09" db="EMBL/GenBank/DDBJ databases">
        <title>Actinomadura physcomitrii sp. nov., a novel actinomycete isolated from moss [Physcomitrium sphaericum (Ludw) Fuernr].</title>
        <authorList>
            <person name="Zhuang X."/>
            <person name="Liu C."/>
        </authorList>
    </citation>
    <scope>NUCLEOTIDE SEQUENCE [LARGE SCALE GENOMIC DNA]</scope>
    <source>
        <strain evidence="9 10">HMC1</strain>
    </source>
</reference>
<organism evidence="9 10">
    <name type="scientific">Actinomadura rudentiformis</name>
    <dbReference type="NCBI Taxonomy" id="359158"/>
    <lineage>
        <taxon>Bacteria</taxon>
        <taxon>Bacillati</taxon>
        <taxon>Actinomycetota</taxon>
        <taxon>Actinomycetes</taxon>
        <taxon>Streptosporangiales</taxon>
        <taxon>Thermomonosporaceae</taxon>
        <taxon>Actinomadura</taxon>
    </lineage>
</organism>
<evidence type="ECO:0000256" key="3">
    <source>
        <dbReference type="ARBA" id="ARBA00022475"/>
    </source>
</evidence>
<accession>A0A6H9YJH1</accession>
<keyword evidence="2" id="KW-0813">Transport</keyword>
<protein>
    <submittedName>
        <fullName evidence="9">QacE family quaternary ammonium compound efflux SMR transporter</fullName>
    </submittedName>
</protein>
<dbReference type="GO" id="GO:0005886">
    <property type="term" value="C:plasma membrane"/>
    <property type="evidence" value="ECO:0007669"/>
    <property type="project" value="UniProtKB-SubCell"/>
</dbReference>
<feature type="transmembrane region" description="Helical" evidence="8">
    <location>
        <begin position="61"/>
        <end position="81"/>
    </location>
</feature>
<keyword evidence="4 7" id="KW-0812">Transmembrane</keyword>
<keyword evidence="5 8" id="KW-1133">Transmembrane helix</keyword>
<evidence type="ECO:0000256" key="6">
    <source>
        <dbReference type="ARBA" id="ARBA00023136"/>
    </source>
</evidence>
<proteinExistence type="inferred from homology"/>
<name>A0A6H9YJH1_9ACTN</name>
<comment type="subcellular location">
    <subcellularLocation>
        <location evidence="1 7">Cell membrane</location>
        <topology evidence="1 7">Multi-pass membrane protein</topology>
    </subcellularLocation>
</comment>
<evidence type="ECO:0000256" key="8">
    <source>
        <dbReference type="SAM" id="Phobius"/>
    </source>
</evidence>
<dbReference type="RefSeq" id="WP_151568204.1">
    <property type="nucleotide sequence ID" value="NZ_WBMT01000025.1"/>
</dbReference>
<evidence type="ECO:0000313" key="9">
    <source>
        <dbReference type="EMBL" id="KAB2341505.1"/>
    </source>
</evidence>
<dbReference type="Gene3D" id="1.10.3730.20">
    <property type="match status" value="1"/>
</dbReference>
<dbReference type="InterPro" id="IPR037185">
    <property type="entry name" value="EmrE-like"/>
</dbReference>
<evidence type="ECO:0000256" key="5">
    <source>
        <dbReference type="ARBA" id="ARBA00022989"/>
    </source>
</evidence>
<dbReference type="GO" id="GO:0022857">
    <property type="term" value="F:transmembrane transporter activity"/>
    <property type="evidence" value="ECO:0007669"/>
    <property type="project" value="InterPro"/>
</dbReference>
<keyword evidence="3" id="KW-1003">Cell membrane</keyword>
<evidence type="ECO:0000313" key="10">
    <source>
        <dbReference type="Proteomes" id="UP000468735"/>
    </source>
</evidence>
<dbReference type="EMBL" id="WBMT01000025">
    <property type="protein sequence ID" value="KAB2341505.1"/>
    <property type="molecule type" value="Genomic_DNA"/>
</dbReference>
<dbReference type="PANTHER" id="PTHR30561">
    <property type="entry name" value="SMR FAMILY PROTON-DEPENDENT DRUG EFFLUX TRANSPORTER SUGE"/>
    <property type="match status" value="1"/>
</dbReference>
<evidence type="ECO:0000256" key="1">
    <source>
        <dbReference type="ARBA" id="ARBA00004651"/>
    </source>
</evidence>
<dbReference type="AlphaFoldDB" id="A0A6H9YJH1"/>
<dbReference type="OrthoDB" id="21828at2"/>
<keyword evidence="10" id="KW-1185">Reference proteome</keyword>
<dbReference type="InterPro" id="IPR000390">
    <property type="entry name" value="Small_drug/metabolite_transptr"/>
</dbReference>
<comment type="similarity">
    <text evidence="7">Belongs to the drug/metabolite transporter (DMT) superfamily. Small multidrug resistance (SMR) (TC 2.A.7.1) family.</text>
</comment>
<keyword evidence="6 8" id="KW-0472">Membrane</keyword>